<dbReference type="EMBL" id="JAGFNK010000031">
    <property type="protein sequence ID" value="KAI9510916.1"/>
    <property type="molecule type" value="Genomic_DNA"/>
</dbReference>
<accession>A0ACC0UI39</accession>
<proteinExistence type="predicted"/>
<evidence type="ECO:0000313" key="1">
    <source>
        <dbReference type="EMBL" id="KAI9510916.1"/>
    </source>
</evidence>
<sequence>MSDATFGSSSSSSLISLPLADGTRFIIINTYSQSQSRAVGALVAASCVSLAATVGLLAAIAMSAFNTRTLKNPNMFVRTHVVFYFVSLLVCDILQAIGSIMSSAWTQRMAIVYGSLCTVQGIIKHVADVGIAVWSLVIAARTFLVLFLRVDVRRSVMWLVLLAQWSLVGAIVIAGPATARSDKHGPFYGISGDWCWISPNYDVQRIILDYMVMFISALLASMLYSLVFLQLRGIARAQAPSTTTIASVNQELHKQYEHRLARQMLLYPIAYTIMIVPITCCRFLAWAGHNVPFGAIVFSDLIYLLSGLVHVILFACTRRILPPRSILPKFLISTPTVLVSSTALADNDFEFLYGGPVTRPPTSVDEEKSRGHSKEHASGIHQIRSPFSDRAYPPIDAAIVKRVDSPDSGYSDALPSSHHTDEPIAADYVDWSVLPEPFSPQDHLSREGEGRLGRGPDVPTPPDPRESKRR</sequence>
<dbReference type="Proteomes" id="UP001207468">
    <property type="component" value="Unassembled WGS sequence"/>
</dbReference>
<gene>
    <name evidence="1" type="ORF">F5148DRAFT_1175154</name>
</gene>
<organism evidence="1 2">
    <name type="scientific">Russula earlei</name>
    <dbReference type="NCBI Taxonomy" id="71964"/>
    <lineage>
        <taxon>Eukaryota</taxon>
        <taxon>Fungi</taxon>
        <taxon>Dikarya</taxon>
        <taxon>Basidiomycota</taxon>
        <taxon>Agaricomycotina</taxon>
        <taxon>Agaricomycetes</taxon>
        <taxon>Russulales</taxon>
        <taxon>Russulaceae</taxon>
        <taxon>Russula</taxon>
    </lineage>
</organism>
<name>A0ACC0UI39_9AGAM</name>
<comment type="caution">
    <text evidence="1">The sequence shown here is derived from an EMBL/GenBank/DDBJ whole genome shotgun (WGS) entry which is preliminary data.</text>
</comment>
<protein>
    <submittedName>
        <fullName evidence="1">Uncharacterized protein</fullName>
    </submittedName>
</protein>
<evidence type="ECO:0000313" key="2">
    <source>
        <dbReference type="Proteomes" id="UP001207468"/>
    </source>
</evidence>
<keyword evidence="2" id="KW-1185">Reference proteome</keyword>
<reference evidence="1" key="1">
    <citation type="submission" date="2021-03" db="EMBL/GenBank/DDBJ databases">
        <title>Evolutionary priming and transition to the ectomycorrhizal habit in an iconic lineage of mushroom-forming fungi: is preadaptation a requirement?</title>
        <authorList>
            <consortium name="DOE Joint Genome Institute"/>
            <person name="Looney B.P."/>
            <person name="Miyauchi S."/>
            <person name="Morin E."/>
            <person name="Drula E."/>
            <person name="Courty P.E."/>
            <person name="Chicoki N."/>
            <person name="Fauchery L."/>
            <person name="Kohler A."/>
            <person name="Kuo A."/>
            <person name="LaButti K."/>
            <person name="Pangilinan J."/>
            <person name="Lipzen A."/>
            <person name="Riley R."/>
            <person name="Andreopoulos W."/>
            <person name="He G."/>
            <person name="Johnson J."/>
            <person name="Barry K.W."/>
            <person name="Grigoriev I.V."/>
            <person name="Nagy L."/>
            <person name="Hibbett D."/>
            <person name="Henrissat B."/>
            <person name="Matheny P.B."/>
            <person name="Labbe J."/>
            <person name="Martin A.F."/>
        </authorList>
    </citation>
    <scope>NUCLEOTIDE SEQUENCE</scope>
    <source>
        <strain evidence="1">BPL698</strain>
    </source>
</reference>